<dbReference type="PROSITE" id="PS00676">
    <property type="entry name" value="SIGMA54_INTERACT_2"/>
    <property type="match status" value="1"/>
</dbReference>
<protein>
    <submittedName>
        <fullName evidence="6">Fis family transcriptional regulator</fullName>
    </submittedName>
</protein>
<dbReference type="GO" id="GO:0006355">
    <property type="term" value="P:regulation of DNA-templated transcription"/>
    <property type="evidence" value="ECO:0007669"/>
    <property type="project" value="InterPro"/>
</dbReference>
<dbReference type="GO" id="GO:0000160">
    <property type="term" value="P:phosphorelay signal transduction system"/>
    <property type="evidence" value="ECO:0007669"/>
    <property type="project" value="InterPro"/>
</dbReference>
<evidence type="ECO:0000313" key="7">
    <source>
        <dbReference type="Proteomes" id="UP000503840"/>
    </source>
</evidence>
<dbReference type="PANTHER" id="PTHR32071">
    <property type="entry name" value="TRANSCRIPTIONAL REGULATORY PROTEIN"/>
    <property type="match status" value="1"/>
</dbReference>
<dbReference type="Pfam" id="PF00158">
    <property type="entry name" value="Sigma54_activat"/>
    <property type="match status" value="1"/>
</dbReference>
<organism evidence="6 7">
    <name type="scientific">Desulfovibrio subterraneus</name>
    <dbReference type="NCBI Taxonomy" id="2718620"/>
    <lineage>
        <taxon>Bacteria</taxon>
        <taxon>Pseudomonadati</taxon>
        <taxon>Thermodesulfobacteriota</taxon>
        <taxon>Desulfovibrionia</taxon>
        <taxon>Desulfovibrionales</taxon>
        <taxon>Desulfovibrionaceae</taxon>
        <taxon>Desulfovibrio</taxon>
    </lineage>
</organism>
<dbReference type="SMART" id="SM00382">
    <property type="entry name" value="AAA"/>
    <property type="match status" value="1"/>
</dbReference>
<dbReference type="Gene3D" id="3.40.50.2300">
    <property type="match status" value="1"/>
</dbReference>
<comment type="caution">
    <text evidence="6">The sequence shown here is derived from an EMBL/GenBank/DDBJ whole genome shotgun (WGS) entry which is preliminary data.</text>
</comment>
<keyword evidence="7" id="KW-1185">Reference proteome</keyword>
<dbReference type="SUPFAM" id="SSF52172">
    <property type="entry name" value="CheY-like"/>
    <property type="match status" value="1"/>
</dbReference>
<keyword evidence="3" id="KW-0597">Phosphoprotein</keyword>
<dbReference type="PROSITE" id="PS50110">
    <property type="entry name" value="RESPONSE_REGULATORY"/>
    <property type="match status" value="1"/>
</dbReference>
<dbReference type="InterPro" id="IPR025943">
    <property type="entry name" value="Sigma_54_int_dom_ATP-bd_2"/>
</dbReference>
<dbReference type="GO" id="GO:0005524">
    <property type="term" value="F:ATP binding"/>
    <property type="evidence" value="ECO:0007669"/>
    <property type="project" value="UniProtKB-KW"/>
</dbReference>
<dbReference type="PROSITE" id="PS50045">
    <property type="entry name" value="SIGMA54_INTERACT_4"/>
    <property type="match status" value="1"/>
</dbReference>
<dbReference type="InterPro" id="IPR011006">
    <property type="entry name" value="CheY-like_superfamily"/>
</dbReference>
<dbReference type="EMBL" id="BLVO01000013">
    <property type="protein sequence ID" value="GFM33182.1"/>
    <property type="molecule type" value="Genomic_DNA"/>
</dbReference>
<name>A0A7J0BIW8_9BACT</name>
<dbReference type="PROSITE" id="PS00675">
    <property type="entry name" value="SIGMA54_INTERACT_1"/>
    <property type="match status" value="1"/>
</dbReference>
<feature type="domain" description="Response regulatory" evidence="5">
    <location>
        <begin position="3"/>
        <end position="117"/>
    </location>
</feature>
<dbReference type="InterPro" id="IPR001789">
    <property type="entry name" value="Sig_transdc_resp-reg_receiver"/>
</dbReference>
<dbReference type="PANTHER" id="PTHR32071:SF113">
    <property type="entry name" value="ALGINATE BIOSYNTHESIS TRANSCRIPTIONAL REGULATORY PROTEIN ALGB"/>
    <property type="match status" value="1"/>
</dbReference>
<proteinExistence type="predicted"/>
<dbReference type="InterPro" id="IPR003593">
    <property type="entry name" value="AAA+_ATPase"/>
</dbReference>
<dbReference type="SUPFAM" id="SSF52540">
    <property type="entry name" value="P-loop containing nucleoside triphosphate hydrolases"/>
    <property type="match status" value="1"/>
</dbReference>
<dbReference type="CDD" id="cd00009">
    <property type="entry name" value="AAA"/>
    <property type="match status" value="1"/>
</dbReference>
<dbReference type="SUPFAM" id="SSF46689">
    <property type="entry name" value="Homeodomain-like"/>
    <property type="match status" value="1"/>
</dbReference>
<evidence type="ECO:0000313" key="6">
    <source>
        <dbReference type="EMBL" id="GFM33182.1"/>
    </source>
</evidence>
<evidence type="ECO:0000259" key="4">
    <source>
        <dbReference type="PROSITE" id="PS50045"/>
    </source>
</evidence>
<feature type="domain" description="Sigma-54 factor interaction" evidence="4">
    <location>
        <begin position="137"/>
        <end position="366"/>
    </location>
</feature>
<dbReference type="SMART" id="SM00448">
    <property type="entry name" value="REC"/>
    <property type="match status" value="1"/>
</dbReference>
<dbReference type="InterPro" id="IPR025662">
    <property type="entry name" value="Sigma_54_int_dom_ATP-bd_1"/>
</dbReference>
<gene>
    <name evidence="6" type="ORF">DSM101010T_15470</name>
</gene>
<sequence length="475" mass="53691">MEKIHIIDDRKDFCVAFSSMIKRMGYPCETSNSISEGMQRLWENPSDIIFMDVNLPEGNSLEHIGELSLSPGTPDVVVITANGNSDNAESAIRAGAWDYLVKPITFAKLEETVTRCLTHRAARREYELKAEFERGDILGNSPRFEQVLQRLAIVSRSIGNVLLIGETGTGKELLAKAIHKNSDRRDNAFIVVDCTNLPTTLAESILLGHAKGAFTDAKEASDGLFKQADGGTIFLDEIGDLDLSIQKSLLRVLQERSFRPLKSLKEVQSDFRVVAATNKNLTEMVEKGEFRRDLYYRLRTNVLEVPPLRERREDIASLVRYFADYICDQLKMPKKKISKDFIAAMEAYDFPGNVRDVINIMHTAVSNSFDVGTLYVHHLPREVRAFLMKHSMAGGDGSCTRVEEVDVPLTVVFQGDEFPTIKDVRRQVVDQMEQDYLNRLIERFGFEVVMLCKISGMSRARLYELLNKHGISLKK</sequence>
<dbReference type="Gene3D" id="1.10.10.60">
    <property type="entry name" value="Homeodomain-like"/>
    <property type="match status" value="1"/>
</dbReference>
<dbReference type="InterPro" id="IPR058031">
    <property type="entry name" value="AAA_lid_NorR"/>
</dbReference>
<dbReference type="Proteomes" id="UP000503840">
    <property type="component" value="Unassembled WGS sequence"/>
</dbReference>
<keyword evidence="2" id="KW-0067">ATP-binding</keyword>
<keyword evidence="1" id="KW-0547">Nucleotide-binding</keyword>
<dbReference type="AlphaFoldDB" id="A0A7J0BIW8"/>
<evidence type="ECO:0000256" key="3">
    <source>
        <dbReference type="PROSITE-ProRule" id="PRU00169"/>
    </source>
</evidence>
<evidence type="ECO:0000256" key="1">
    <source>
        <dbReference type="ARBA" id="ARBA00022741"/>
    </source>
</evidence>
<dbReference type="InterPro" id="IPR027417">
    <property type="entry name" value="P-loop_NTPase"/>
</dbReference>
<reference evidence="6 7" key="1">
    <citation type="submission" date="2020-05" db="EMBL/GenBank/DDBJ databases">
        <title>Draft genome sequence of Desulfovibrio sp. strain HN2T.</title>
        <authorList>
            <person name="Ueno A."/>
            <person name="Tamazawa S."/>
            <person name="Tamamura S."/>
            <person name="Murakami T."/>
            <person name="Kiyama T."/>
            <person name="Inomata H."/>
            <person name="Amano Y."/>
            <person name="Miyakawa K."/>
            <person name="Tamaki H."/>
            <person name="Naganuma T."/>
            <person name="Kaneko K."/>
        </authorList>
    </citation>
    <scope>NUCLEOTIDE SEQUENCE [LARGE SCALE GENOMIC DNA]</scope>
    <source>
        <strain evidence="6 7">HN2</strain>
    </source>
</reference>
<evidence type="ECO:0000256" key="2">
    <source>
        <dbReference type="ARBA" id="ARBA00022840"/>
    </source>
</evidence>
<feature type="modified residue" description="4-aspartylphosphate" evidence="3">
    <location>
        <position position="52"/>
    </location>
</feature>
<dbReference type="Gene3D" id="1.10.8.60">
    <property type="match status" value="1"/>
</dbReference>
<dbReference type="CDD" id="cd00156">
    <property type="entry name" value="REC"/>
    <property type="match status" value="1"/>
</dbReference>
<accession>A0A7J0BIW8</accession>
<dbReference type="Gene3D" id="3.40.50.300">
    <property type="entry name" value="P-loop containing nucleotide triphosphate hydrolases"/>
    <property type="match status" value="1"/>
</dbReference>
<dbReference type="InterPro" id="IPR002078">
    <property type="entry name" value="Sigma_54_int"/>
</dbReference>
<dbReference type="Pfam" id="PF00072">
    <property type="entry name" value="Response_reg"/>
    <property type="match status" value="1"/>
</dbReference>
<evidence type="ECO:0000259" key="5">
    <source>
        <dbReference type="PROSITE" id="PS50110"/>
    </source>
</evidence>
<dbReference type="FunFam" id="3.40.50.300:FF:000006">
    <property type="entry name" value="DNA-binding transcriptional regulator NtrC"/>
    <property type="match status" value="1"/>
</dbReference>
<dbReference type="Pfam" id="PF25601">
    <property type="entry name" value="AAA_lid_14"/>
    <property type="match status" value="1"/>
</dbReference>
<dbReference type="InterPro" id="IPR009057">
    <property type="entry name" value="Homeodomain-like_sf"/>
</dbReference>